<proteinExistence type="predicted"/>
<accession>A0AAD9NIB7</accession>
<keyword evidence="2" id="KW-0964">Secreted</keyword>
<feature type="signal peptide" evidence="6">
    <location>
        <begin position="1"/>
        <end position="21"/>
    </location>
</feature>
<dbReference type="Gene3D" id="3.40.50.410">
    <property type="entry name" value="von Willebrand factor, type A domain"/>
    <property type="match status" value="1"/>
</dbReference>
<keyword evidence="5" id="KW-0325">Glycoprotein</keyword>
<dbReference type="PRINTS" id="PR00453">
    <property type="entry name" value="VWFADOMAIN"/>
</dbReference>
<dbReference type="InterPro" id="IPR050525">
    <property type="entry name" value="ECM_Assembly_Org"/>
</dbReference>
<dbReference type="GO" id="GO:0005576">
    <property type="term" value="C:extracellular region"/>
    <property type="evidence" value="ECO:0007669"/>
    <property type="project" value="UniProtKB-SubCell"/>
</dbReference>
<keyword evidence="9" id="KW-1185">Reference proteome</keyword>
<dbReference type="PROSITE" id="PS50234">
    <property type="entry name" value="VWFA"/>
    <property type="match status" value="1"/>
</dbReference>
<evidence type="ECO:0000313" key="8">
    <source>
        <dbReference type="EMBL" id="KAK2171367.1"/>
    </source>
</evidence>
<reference evidence="8" key="1">
    <citation type="journal article" date="2023" name="Mol. Biol. Evol.">
        <title>Third-Generation Sequencing Reveals the Adaptive Role of the Epigenome in Three Deep-Sea Polychaetes.</title>
        <authorList>
            <person name="Perez M."/>
            <person name="Aroh O."/>
            <person name="Sun Y."/>
            <person name="Lan Y."/>
            <person name="Juniper S.K."/>
            <person name="Young C.R."/>
            <person name="Angers B."/>
            <person name="Qian P.Y."/>
        </authorList>
    </citation>
    <scope>NUCLEOTIDE SEQUENCE</scope>
    <source>
        <strain evidence="8">R07B-5</strain>
    </source>
</reference>
<protein>
    <recommendedName>
        <fullName evidence="7">VWFA domain-containing protein</fullName>
    </recommendedName>
</protein>
<evidence type="ECO:0000256" key="1">
    <source>
        <dbReference type="ARBA" id="ARBA00004613"/>
    </source>
</evidence>
<dbReference type="AlphaFoldDB" id="A0AAD9NIB7"/>
<gene>
    <name evidence="8" type="ORF">NP493_1068g00015</name>
</gene>
<comment type="caution">
    <text evidence="8">The sequence shown here is derived from an EMBL/GenBank/DDBJ whole genome shotgun (WGS) entry which is preliminary data.</text>
</comment>
<sequence length="242" mass="26696">MDSLLFALVLLGISGSYVTNAEISREQLKKGCSNKPADIVFVLDESGSIWGPYFKKQLEFVKDVVGIFQIGPTKTRIGTVTFDSTSRNIFNLNTYSTATQIKQALDGVEQHRGGTRTYDAIDKMHNEMLSSSLARPGVPRIAIVITDGESEDPVMTEKAAKVARDDGIIMFAVGVGNKANRKELVSIASSPVNDYMFMVDNYAGLKTLRKILAWRACQALRVEVLTPLSEDDLPLEGVMWRK</sequence>
<feature type="domain" description="VWFA" evidence="7">
    <location>
        <begin position="38"/>
        <end position="212"/>
    </location>
</feature>
<evidence type="ECO:0000256" key="3">
    <source>
        <dbReference type="ARBA" id="ARBA00022729"/>
    </source>
</evidence>
<evidence type="ECO:0000256" key="4">
    <source>
        <dbReference type="ARBA" id="ARBA00022737"/>
    </source>
</evidence>
<dbReference type="FunFam" id="3.40.50.410:FF:000004">
    <property type="entry name" value="collagen alpha-6(VI) chain"/>
    <property type="match status" value="1"/>
</dbReference>
<comment type="subcellular location">
    <subcellularLocation>
        <location evidence="1">Secreted</location>
    </subcellularLocation>
</comment>
<dbReference type="InterPro" id="IPR002035">
    <property type="entry name" value="VWF_A"/>
</dbReference>
<dbReference type="PANTHER" id="PTHR24020:SF20">
    <property type="entry name" value="PH DOMAIN-CONTAINING PROTEIN"/>
    <property type="match status" value="1"/>
</dbReference>
<evidence type="ECO:0000256" key="5">
    <source>
        <dbReference type="ARBA" id="ARBA00023180"/>
    </source>
</evidence>
<evidence type="ECO:0000259" key="7">
    <source>
        <dbReference type="PROSITE" id="PS50234"/>
    </source>
</evidence>
<dbReference type="SMART" id="SM00327">
    <property type="entry name" value="VWA"/>
    <property type="match status" value="1"/>
</dbReference>
<dbReference type="PANTHER" id="PTHR24020">
    <property type="entry name" value="COLLAGEN ALPHA"/>
    <property type="match status" value="1"/>
</dbReference>
<organism evidence="8 9">
    <name type="scientific">Ridgeia piscesae</name>
    <name type="common">Tubeworm</name>
    <dbReference type="NCBI Taxonomy" id="27915"/>
    <lineage>
        <taxon>Eukaryota</taxon>
        <taxon>Metazoa</taxon>
        <taxon>Spiralia</taxon>
        <taxon>Lophotrochozoa</taxon>
        <taxon>Annelida</taxon>
        <taxon>Polychaeta</taxon>
        <taxon>Sedentaria</taxon>
        <taxon>Canalipalpata</taxon>
        <taxon>Sabellida</taxon>
        <taxon>Siboglinidae</taxon>
        <taxon>Ridgeia</taxon>
    </lineage>
</organism>
<keyword evidence="4" id="KW-0677">Repeat</keyword>
<dbReference type="InterPro" id="IPR036465">
    <property type="entry name" value="vWFA_dom_sf"/>
</dbReference>
<dbReference type="Proteomes" id="UP001209878">
    <property type="component" value="Unassembled WGS sequence"/>
</dbReference>
<dbReference type="EMBL" id="JAODUO010001073">
    <property type="protein sequence ID" value="KAK2171367.1"/>
    <property type="molecule type" value="Genomic_DNA"/>
</dbReference>
<feature type="chain" id="PRO_5042231010" description="VWFA domain-containing protein" evidence="6">
    <location>
        <begin position="22"/>
        <end position="242"/>
    </location>
</feature>
<dbReference type="SUPFAM" id="SSF53300">
    <property type="entry name" value="vWA-like"/>
    <property type="match status" value="1"/>
</dbReference>
<dbReference type="Pfam" id="PF00092">
    <property type="entry name" value="VWA"/>
    <property type="match status" value="1"/>
</dbReference>
<evidence type="ECO:0000256" key="6">
    <source>
        <dbReference type="SAM" id="SignalP"/>
    </source>
</evidence>
<evidence type="ECO:0000313" key="9">
    <source>
        <dbReference type="Proteomes" id="UP001209878"/>
    </source>
</evidence>
<evidence type="ECO:0000256" key="2">
    <source>
        <dbReference type="ARBA" id="ARBA00022525"/>
    </source>
</evidence>
<name>A0AAD9NIB7_RIDPI</name>
<keyword evidence="3 6" id="KW-0732">Signal</keyword>